<feature type="transmembrane region" description="Helical" evidence="5">
    <location>
        <begin position="200"/>
        <end position="219"/>
    </location>
</feature>
<keyword evidence="7" id="KW-1185">Reference proteome</keyword>
<dbReference type="Pfam" id="PF05653">
    <property type="entry name" value="Mg_trans_NIPA"/>
    <property type="match status" value="1"/>
</dbReference>
<accession>A0ABN1C431</accession>
<comment type="subcellular location">
    <subcellularLocation>
        <location evidence="1">Membrane</location>
        <topology evidence="1">Multi-pass membrane protein</topology>
    </subcellularLocation>
</comment>
<proteinExistence type="predicted"/>
<feature type="transmembrane region" description="Helical" evidence="5">
    <location>
        <begin position="261"/>
        <end position="281"/>
    </location>
</feature>
<keyword evidence="3 5" id="KW-1133">Transmembrane helix</keyword>
<dbReference type="InterPro" id="IPR008521">
    <property type="entry name" value="Mg_trans_NIPA"/>
</dbReference>
<evidence type="ECO:0000256" key="5">
    <source>
        <dbReference type="SAM" id="Phobius"/>
    </source>
</evidence>
<dbReference type="EMBL" id="BAAAGS010000003">
    <property type="protein sequence ID" value="GAA0511352.1"/>
    <property type="molecule type" value="Genomic_DNA"/>
</dbReference>
<evidence type="ECO:0000256" key="2">
    <source>
        <dbReference type="ARBA" id="ARBA00022692"/>
    </source>
</evidence>
<name>A0ABN1C431_SACER</name>
<feature type="transmembrane region" description="Helical" evidence="5">
    <location>
        <begin position="226"/>
        <end position="249"/>
    </location>
</feature>
<evidence type="ECO:0008006" key="8">
    <source>
        <dbReference type="Google" id="ProtNLM"/>
    </source>
</evidence>
<organism evidence="6 7">
    <name type="scientific">Saccharopolyspora erythraea</name>
    <name type="common">Streptomyces erythraeus</name>
    <dbReference type="NCBI Taxonomy" id="1836"/>
    <lineage>
        <taxon>Bacteria</taxon>
        <taxon>Bacillati</taxon>
        <taxon>Actinomycetota</taxon>
        <taxon>Actinomycetes</taxon>
        <taxon>Pseudonocardiales</taxon>
        <taxon>Pseudonocardiaceae</taxon>
        <taxon>Saccharopolyspora</taxon>
    </lineage>
</organism>
<sequence length="300" mass="30862">MDGAHLLVAVPAAVVGAAAFGVASAVQQREAKSTEVTARVSPRLLWLLVRRPAWVASVLAVVAGLSLQMVALAFGPLSLVQPLLLSGLLFGATFAAWGAGKRLDRTLLVGVLCCIGGLSLFLSSARPSESTDHTIGMEALPLGVLLALVLFACALMVVHARTEIRVLALALATGLLYGVTAALLKVIAGEVREAGLLAPFQHWSLYVVCLIGPVGFLLSQNAFREGVFLSPALTVIAVTDPLVGVVAGVSWFGERISTDAAALAGEVTGALAVVAGVFLLVRESETARRDPGRSAGARGG</sequence>
<evidence type="ECO:0000256" key="1">
    <source>
        <dbReference type="ARBA" id="ARBA00004141"/>
    </source>
</evidence>
<comment type="caution">
    <text evidence="6">The sequence shown here is derived from an EMBL/GenBank/DDBJ whole genome shotgun (WGS) entry which is preliminary data.</text>
</comment>
<evidence type="ECO:0000313" key="6">
    <source>
        <dbReference type="EMBL" id="GAA0511352.1"/>
    </source>
</evidence>
<evidence type="ECO:0000313" key="7">
    <source>
        <dbReference type="Proteomes" id="UP001500729"/>
    </source>
</evidence>
<dbReference type="NCBIfam" id="NF038012">
    <property type="entry name" value="DMT_1"/>
    <property type="match status" value="1"/>
</dbReference>
<feature type="transmembrane region" description="Helical" evidence="5">
    <location>
        <begin position="107"/>
        <end position="127"/>
    </location>
</feature>
<reference evidence="6 7" key="1">
    <citation type="journal article" date="2019" name="Int. J. Syst. Evol. Microbiol.">
        <title>The Global Catalogue of Microorganisms (GCM) 10K type strain sequencing project: providing services to taxonomists for standard genome sequencing and annotation.</title>
        <authorList>
            <consortium name="The Broad Institute Genomics Platform"/>
            <consortium name="The Broad Institute Genome Sequencing Center for Infectious Disease"/>
            <person name="Wu L."/>
            <person name="Ma J."/>
        </authorList>
    </citation>
    <scope>NUCLEOTIDE SEQUENCE [LARGE SCALE GENOMIC DNA]</scope>
    <source>
        <strain evidence="6 7">JCM 10303</strain>
    </source>
</reference>
<dbReference type="PANTHER" id="PTHR40761:SF1">
    <property type="entry name" value="CONSERVED INTEGRAL MEMBRANE ALANINE VALINE AND LEUCINE RICH PROTEIN-RELATED"/>
    <property type="match status" value="1"/>
</dbReference>
<dbReference type="RefSeq" id="WP_009942903.1">
    <property type="nucleotide sequence ID" value="NZ_BAAAGS010000003.1"/>
</dbReference>
<dbReference type="InterPro" id="IPR037185">
    <property type="entry name" value="EmrE-like"/>
</dbReference>
<dbReference type="PANTHER" id="PTHR40761">
    <property type="entry name" value="CONSERVED INTEGRAL MEMBRANE ALANINE VALINE AND LEUCINE RICH PROTEIN-RELATED"/>
    <property type="match status" value="1"/>
</dbReference>
<dbReference type="SUPFAM" id="SSF103481">
    <property type="entry name" value="Multidrug resistance efflux transporter EmrE"/>
    <property type="match status" value="1"/>
</dbReference>
<feature type="transmembrane region" description="Helical" evidence="5">
    <location>
        <begin position="139"/>
        <end position="159"/>
    </location>
</feature>
<feature type="transmembrane region" description="Helical" evidence="5">
    <location>
        <begin position="53"/>
        <end position="74"/>
    </location>
</feature>
<feature type="transmembrane region" description="Helical" evidence="5">
    <location>
        <begin position="80"/>
        <end position="100"/>
    </location>
</feature>
<gene>
    <name evidence="6" type="ORF">GCM10009533_07780</name>
</gene>
<evidence type="ECO:0000256" key="4">
    <source>
        <dbReference type="ARBA" id="ARBA00023136"/>
    </source>
</evidence>
<keyword evidence="2 5" id="KW-0812">Transmembrane</keyword>
<dbReference type="Proteomes" id="UP001500729">
    <property type="component" value="Unassembled WGS sequence"/>
</dbReference>
<evidence type="ECO:0000256" key="3">
    <source>
        <dbReference type="ARBA" id="ARBA00022989"/>
    </source>
</evidence>
<feature type="transmembrane region" description="Helical" evidence="5">
    <location>
        <begin position="166"/>
        <end position="188"/>
    </location>
</feature>
<feature type="transmembrane region" description="Helical" evidence="5">
    <location>
        <begin position="6"/>
        <end position="26"/>
    </location>
</feature>
<protein>
    <recommendedName>
        <fullName evidence="8">Integral membrane protein</fullName>
    </recommendedName>
</protein>
<keyword evidence="4 5" id="KW-0472">Membrane</keyword>